<dbReference type="EMBL" id="JBHUCX010000013">
    <property type="protein sequence ID" value="MFD1673782.1"/>
    <property type="molecule type" value="Genomic_DNA"/>
</dbReference>
<accession>A0ABW4JBU4</accession>
<dbReference type="SUPFAM" id="SSF51658">
    <property type="entry name" value="Xylose isomerase-like"/>
    <property type="match status" value="1"/>
</dbReference>
<name>A0ABW4JBU4_9BACL</name>
<feature type="domain" description="Xylose isomerase-like TIM barrel" evidence="1">
    <location>
        <begin position="51"/>
        <end position="248"/>
    </location>
</feature>
<sequence>MQWAFMTANYVAQEVGYEANTVHHDWGRCASATSDAFHGPQFEEKFEALIADVRDMGFEAIELWVDHLTPFRATPAMIQQAISIVERYGVEIVGYTAGFPTPGVSRDDATRVFETAQALGVKVMAQGFHPANGELIQELCSQYNIRVGLENHPEKTPQEVIDKVKPFYPWIGSANDTGWFATHGYDAVKATYDLREVLVHVHLKDILAVGGHDTCALGDGVVDARAVLRALKDIGYDGIVTIEHEPMDHNPKE</sequence>
<comment type="caution">
    <text evidence="2">The sequence shown here is derived from an EMBL/GenBank/DDBJ whole genome shotgun (WGS) entry which is preliminary data.</text>
</comment>
<dbReference type="InterPro" id="IPR013022">
    <property type="entry name" value="Xyl_isomerase-like_TIM-brl"/>
</dbReference>
<dbReference type="Pfam" id="PF01261">
    <property type="entry name" value="AP_endonuc_2"/>
    <property type="match status" value="1"/>
</dbReference>
<evidence type="ECO:0000259" key="1">
    <source>
        <dbReference type="Pfam" id="PF01261"/>
    </source>
</evidence>
<dbReference type="InterPro" id="IPR050312">
    <property type="entry name" value="IolE/XylAMocC-like"/>
</dbReference>
<dbReference type="GO" id="GO:0016853">
    <property type="term" value="F:isomerase activity"/>
    <property type="evidence" value="ECO:0007669"/>
    <property type="project" value="UniProtKB-KW"/>
</dbReference>
<evidence type="ECO:0000313" key="2">
    <source>
        <dbReference type="EMBL" id="MFD1673782.1"/>
    </source>
</evidence>
<feature type="non-terminal residue" evidence="2">
    <location>
        <position position="253"/>
    </location>
</feature>
<dbReference type="PANTHER" id="PTHR12110:SF41">
    <property type="entry name" value="INOSOSE DEHYDRATASE"/>
    <property type="match status" value="1"/>
</dbReference>
<reference evidence="3" key="1">
    <citation type="journal article" date="2019" name="Int. J. Syst. Evol. Microbiol.">
        <title>The Global Catalogue of Microorganisms (GCM) 10K type strain sequencing project: providing services to taxonomists for standard genome sequencing and annotation.</title>
        <authorList>
            <consortium name="The Broad Institute Genomics Platform"/>
            <consortium name="The Broad Institute Genome Sequencing Center for Infectious Disease"/>
            <person name="Wu L."/>
            <person name="Ma J."/>
        </authorList>
    </citation>
    <scope>NUCLEOTIDE SEQUENCE [LARGE SCALE GENOMIC DNA]</scope>
    <source>
        <strain evidence="3">CGMCC 1.12286</strain>
    </source>
</reference>
<dbReference type="InterPro" id="IPR036237">
    <property type="entry name" value="Xyl_isomerase-like_sf"/>
</dbReference>
<dbReference type="RefSeq" id="WP_377941311.1">
    <property type="nucleotide sequence ID" value="NZ_JBHUCX010000013.1"/>
</dbReference>
<organism evidence="2 3">
    <name type="scientific">Alicyclobacillus fodiniaquatilis</name>
    <dbReference type="NCBI Taxonomy" id="1661150"/>
    <lineage>
        <taxon>Bacteria</taxon>
        <taxon>Bacillati</taxon>
        <taxon>Bacillota</taxon>
        <taxon>Bacilli</taxon>
        <taxon>Bacillales</taxon>
        <taxon>Alicyclobacillaceae</taxon>
        <taxon>Alicyclobacillus</taxon>
    </lineage>
</organism>
<dbReference type="Gene3D" id="3.20.20.150">
    <property type="entry name" value="Divalent-metal-dependent TIM barrel enzymes"/>
    <property type="match status" value="1"/>
</dbReference>
<dbReference type="Proteomes" id="UP001597079">
    <property type="component" value="Unassembled WGS sequence"/>
</dbReference>
<gene>
    <name evidence="2" type="ORF">ACFSB2_03540</name>
</gene>
<evidence type="ECO:0000313" key="3">
    <source>
        <dbReference type="Proteomes" id="UP001597079"/>
    </source>
</evidence>
<protein>
    <submittedName>
        <fullName evidence="2">Sugar phosphate isomerase/epimerase family protein</fullName>
    </submittedName>
</protein>
<proteinExistence type="predicted"/>
<keyword evidence="3" id="KW-1185">Reference proteome</keyword>
<keyword evidence="2" id="KW-0413">Isomerase</keyword>
<dbReference type="PANTHER" id="PTHR12110">
    <property type="entry name" value="HYDROXYPYRUVATE ISOMERASE"/>
    <property type="match status" value="1"/>
</dbReference>